<dbReference type="HOGENOM" id="CLU_2567576_0_0_6"/>
<accession>S3IIU0</accession>
<reference evidence="1 2" key="1">
    <citation type="submission" date="2013-04" db="EMBL/GenBank/DDBJ databases">
        <authorList>
            <person name="Weinstock G."/>
            <person name="Sodergren E."/>
            <person name="Lobos E.A."/>
            <person name="Fulton L."/>
            <person name="Fulton R."/>
            <person name="Courtney L."/>
            <person name="Fronick C."/>
            <person name="O'Laughlin M."/>
            <person name="Godfrey J."/>
            <person name="Wilson R.M."/>
            <person name="Miner T."/>
            <person name="Farmer C."/>
            <person name="Delehaunty K."/>
            <person name="Cordes M."/>
            <person name="Minx P."/>
            <person name="Tomlinson C."/>
            <person name="Chen J."/>
            <person name="Wollam A."/>
            <person name="Pepin K.H."/>
            <person name="Palsikar V.B."/>
            <person name="Zhang X."/>
            <person name="Suruliraj S."/>
            <person name="Perna N.T."/>
            <person name="Plunkett G."/>
            <person name="Warren W."/>
            <person name="Mitreva M."/>
            <person name="Mardis E.R."/>
            <person name="Wilson R.K."/>
        </authorList>
    </citation>
    <scope>NUCLEOTIDE SEQUENCE [LARGE SCALE GENOMIC DNA]</scope>
    <source>
        <strain evidence="1 2">DSM 4568</strain>
    </source>
</reference>
<dbReference type="STRING" id="566551.HMPREF0201_03970"/>
<dbReference type="AlphaFoldDB" id="S3IIU0"/>
<evidence type="ECO:0000313" key="1">
    <source>
        <dbReference type="EMBL" id="EPF13778.1"/>
    </source>
</evidence>
<proteinExistence type="predicted"/>
<organism evidence="1 2">
    <name type="scientific">Cedecea davisae DSM 4568</name>
    <dbReference type="NCBI Taxonomy" id="566551"/>
    <lineage>
        <taxon>Bacteria</taxon>
        <taxon>Pseudomonadati</taxon>
        <taxon>Pseudomonadota</taxon>
        <taxon>Gammaproteobacteria</taxon>
        <taxon>Enterobacterales</taxon>
        <taxon>Enterobacteriaceae</taxon>
        <taxon>Cedecea</taxon>
    </lineage>
</organism>
<dbReference type="EMBL" id="ATDT01000033">
    <property type="protein sequence ID" value="EPF13778.1"/>
    <property type="molecule type" value="Genomic_DNA"/>
</dbReference>
<name>S3IIU0_9ENTR</name>
<comment type="caution">
    <text evidence="1">The sequence shown here is derived from an EMBL/GenBank/DDBJ whole genome shotgun (WGS) entry which is preliminary data.</text>
</comment>
<gene>
    <name evidence="1" type="ORF">HMPREF0201_03970</name>
</gene>
<dbReference type="Proteomes" id="UP000014585">
    <property type="component" value="Unassembled WGS sequence"/>
</dbReference>
<protein>
    <submittedName>
        <fullName evidence="1">Uncharacterized protein</fullName>
    </submittedName>
</protein>
<evidence type="ECO:0000313" key="2">
    <source>
        <dbReference type="Proteomes" id="UP000014585"/>
    </source>
</evidence>
<sequence>MIYVLAVTEFRLNLPKEGAMIARIFLSTTGRFDVHSQFPRIFRDSARPCSYFLPKSLAHHAVRATYARCRTTVKSGLTWFY</sequence>